<sequence>MSCFSLLVILSLCLSYYEVIEGNQQKQARVDDSFYCVDIYKQPAFDHPRLKNHKIEMNPNFLVNPKMNNKAPPNFEFAKLGTSNIACPKGMVPIQKTRGSKIRPLSASHPGQNFATVDAVNVNVRGAYGIINLANPSDVGKGQYSAAQIWVQNGDNVIQAGWGVSPDLYGDTITRFTTQWTADGYKSTGCFNTQCSGFVQVDPTLHLGLPFSNVSVVGGEQFTIGVTLTQDGNGNWWVVVNGNIKIGYWPKEIFTSLGNGANSARFGGLTFANSDGISPQMGNGLPPTYDLRFTCSIIEMQLVDDKLVMHPVDPSIMKTNLDTSKDCYDVEYLKEQKGMGQVMIFGGKGGKNC</sequence>
<evidence type="ECO:0000256" key="1">
    <source>
        <dbReference type="SAM" id="SignalP"/>
    </source>
</evidence>
<dbReference type="PANTHER" id="PTHR31589:SF248">
    <property type="entry name" value="CARBOXYL-TERMINAL PROTEINASE-LIKE PROTEIN (DUF239)-RELATED"/>
    <property type="match status" value="1"/>
</dbReference>
<keyword evidence="4" id="KW-1185">Reference proteome</keyword>
<dbReference type="EMBL" id="JAKUCV010005117">
    <property type="protein sequence ID" value="KAJ4832599.1"/>
    <property type="molecule type" value="Genomic_DNA"/>
</dbReference>
<dbReference type="PROSITE" id="PS52045">
    <property type="entry name" value="NEPROSIN_PEP_CD"/>
    <property type="match status" value="1"/>
</dbReference>
<name>A0A9Q0FKT0_9ROSI</name>
<evidence type="ECO:0000259" key="2">
    <source>
        <dbReference type="PROSITE" id="PS52045"/>
    </source>
</evidence>
<dbReference type="Gene3D" id="3.90.1320.10">
    <property type="entry name" value="Outer-capsid protein sigma 3, large lobe"/>
    <property type="match status" value="1"/>
</dbReference>
<dbReference type="InterPro" id="IPR053168">
    <property type="entry name" value="Glutamic_endopeptidase"/>
</dbReference>
<protein>
    <recommendedName>
        <fullName evidence="2">Neprosin PEP catalytic domain-containing protein</fullName>
    </recommendedName>
</protein>
<dbReference type="OrthoDB" id="1858978at2759"/>
<dbReference type="AlphaFoldDB" id="A0A9Q0FKT0"/>
<dbReference type="Proteomes" id="UP001141552">
    <property type="component" value="Unassembled WGS sequence"/>
</dbReference>
<evidence type="ECO:0000313" key="3">
    <source>
        <dbReference type="EMBL" id="KAJ4832599.1"/>
    </source>
</evidence>
<comment type="caution">
    <text evidence="3">The sequence shown here is derived from an EMBL/GenBank/DDBJ whole genome shotgun (WGS) entry which is preliminary data.</text>
</comment>
<dbReference type="InterPro" id="IPR004314">
    <property type="entry name" value="Neprosin"/>
</dbReference>
<organism evidence="3 4">
    <name type="scientific">Turnera subulata</name>
    <dbReference type="NCBI Taxonomy" id="218843"/>
    <lineage>
        <taxon>Eukaryota</taxon>
        <taxon>Viridiplantae</taxon>
        <taxon>Streptophyta</taxon>
        <taxon>Embryophyta</taxon>
        <taxon>Tracheophyta</taxon>
        <taxon>Spermatophyta</taxon>
        <taxon>Magnoliopsida</taxon>
        <taxon>eudicotyledons</taxon>
        <taxon>Gunneridae</taxon>
        <taxon>Pentapetalae</taxon>
        <taxon>rosids</taxon>
        <taxon>fabids</taxon>
        <taxon>Malpighiales</taxon>
        <taxon>Passifloraceae</taxon>
        <taxon>Turnera</taxon>
    </lineage>
</organism>
<feature type="chain" id="PRO_5040309520" description="Neprosin PEP catalytic domain-containing protein" evidence="1">
    <location>
        <begin position="23"/>
        <end position="353"/>
    </location>
</feature>
<reference evidence="3" key="2">
    <citation type="journal article" date="2023" name="Plants (Basel)">
        <title>Annotation of the Turnera subulata (Passifloraceae) Draft Genome Reveals the S-Locus Evolved after the Divergence of Turneroideae from Passifloroideae in a Stepwise Manner.</title>
        <authorList>
            <person name="Henning P.M."/>
            <person name="Roalson E.H."/>
            <person name="Mir W."/>
            <person name="McCubbin A.G."/>
            <person name="Shore J.S."/>
        </authorList>
    </citation>
    <scope>NUCLEOTIDE SEQUENCE</scope>
    <source>
        <strain evidence="3">F60SS</strain>
    </source>
</reference>
<dbReference type="Pfam" id="PF14365">
    <property type="entry name" value="Neprosin_AP"/>
    <property type="match status" value="1"/>
</dbReference>
<gene>
    <name evidence="3" type="ORF">Tsubulata_045391</name>
</gene>
<reference evidence="3" key="1">
    <citation type="submission" date="2022-02" db="EMBL/GenBank/DDBJ databases">
        <authorList>
            <person name="Henning P.M."/>
            <person name="McCubbin A.G."/>
            <person name="Shore J.S."/>
        </authorList>
    </citation>
    <scope>NUCLEOTIDE SEQUENCE</scope>
    <source>
        <strain evidence="3">F60SS</strain>
        <tissue evidence="3">Leaves</tissue>
    </source>
</reference>
<feature type="signal peptide" evidence="1">
    <location>
        <begin position="1"/>
        <end position="22"/>
    </location>
</feature>
<proteinExistence type="predicted"/>
<keyword evidence="1" id="KW-0732">Signal</keyword>
<dbReference type="InterPro" id="IPR025521">
    <property type="entry name" value="Neprosin_propep"/>
</dbReference>
<feature type="domain" description="Neprosin PEP catalytic" evidence="2">
    <location>
        <begin position="104"/>
        <end position="353"/>
    </location>
</feature>
<accession>A0A9Q0FKT0</accession>
<dbReference type="Pfam" id="PF03080">
    <property type="entry name" value="Neprosin"/>
    <property type="match status" value="1"/>
</dbReference>
<dbReference type="PANTHER" id="PTHR31589">
    <property type="entry name" value="PROTEIN, PUTATIVE (DUF239)-RELATED-RELATED"/>
    <property type="match status" value="1"/>
</dbReference>
<evidence type="ECO:0000313" key="4">
    <source>
        <dbReference type="Proteomes" id="UP001141552"/>
    </source>
</evidence>